<keyword evidence="5" id="KW-1185">Reference proteome</keyword>
<dbReference type="EMBL" id="CP077715">
    <property type="protein sequence ID" value="QXJ31465.1"/>
    <property type="molecule type" value="Genomic_DNA"/>
</dbReference>
<protein>
    <submittedName>
        <fullName evidence="2">Uncharacterized protein</fullName>
    </submittedName>
</protein>
<evidence type="ECO:0000256" key="1">
    <source>
        <dbReference type="SAM" id="Coils"/>
    </source>
</evidence>
<accession>A0A8F5BU94</accession>
<evidence type="ECO:0000313" key="3">
    <source>
        <dbReference type="EMBL" id="QXJ34484.1"/>
    </source>
</evidence>
<dbReference type="EMBL" id="CP077713">
    <property type="protein sequence ID" value="QXJ34484.1"/>
    <property type="molecule type" value="Genomic_DNA"/>
</dbReference>
<reference evidence="2 5" key="1">
    <citation type="journal article" date="2021" name="Environ. Microbiol.">
        <title>New insights into the diversity and evolution of the archaeal mobilome from three complete genomes of Saccharolobus shibatae.</title>
        <authorList>
            <person name="Medvedeva S."/>
            <person name="Brandt D."/>
            <person name="Cvirkaite-Krupovic V."/>
            <person name="Liu Y."/>
            <person name="Severinov K."/>
            <person name="Ishino S."/>
            <person name="Ishino Y."/>
            <person name="Prangishvili D."/>
            <person name="Kalinowski J."/>
            <person name="Krupovic M."/>
        </authorList>
    </citation>
    <scope>NUCLEOTIDE SEQUENCE</scope>
    <source>
        <strain evidence="2">BEU9</strain>
        <strain evidence="3 5">S38A</strain>
    </source>
</reference>
<dbReference type="GeneID" id="65562597"/>
<evidence type="ECO:0000313" key="5">
    <source>
        <dbReference type="Proteomes" id="UP000694036"/>
    </source>
</evidence>
<name>A0A8F5BU94_9CREN</name>
<dbReference type="AlphaFoldDB" id="A0A8F5BU94"/>
<organism evidence="2 4">
    <name type="scientific">Saccharolobus shibatae</name>
    <dbReference type="NCBI Taxonomy" id="2286"/>
    <lineage>
        <taxon>Archaea</taxon>
        <taxon>Thermoproteota</taxon>
        <taxon>Thermoprotei</taxon>
        <taxon>Sulfolobales</taxon>
        <taxon>Sulfolobaceae</taxon>
        <taxon>Saccharolobus</taxon>
    </lineage>
</organism>
<evidence type="ECO:0000313" key="2">
    <source>
        <dbReference type="EMBL" id="QXJ31465.1"/>
    </source>
</evidence>
<evidence type="ECO:0000313" key="4">
    <source>
        <dbReference type="Proteomes" id="UP000693941"/>
    </source>
</evidence>
<proteinExistence type="predicted"/>
<gene>
    <name evidence="2" type="ORF">J5U21_01115</name>
    <name evidence="3" type="ORF">J5U22_01030</name>
</gene>
<dbReference type="Proteomes" id="UP000693941">
    <property type="component" value="Chromosome"/>
</dbReference>
<keyword evidence="1" id="KW-0175">Coiled coil</keyword>
<dbReference type="Proteomes" id="UP000694036">
    <property type="component" value="Chromosome"/>
</dbReference>
<dbReference type="RefSeq" id="WP_218259749.1">
    <property type="nucleotide sequence ID" value="NZ_CP077713.1"/>
</dbReference>
<feature type="coiled-coil region" evidence="1">
    <location>
        <begin position="3"/>
        <end position="110"/>
    </location>
</feature>
<sequence length="229" mass="27075">MDLAEFIEKLTQYKQNLDVEKLREEDRKITEMIEELEVSKQSLKESLKKLRSLEKKINELNKYEDNLEEIKADIERLVKLNSAEEIIRYVEKVKGKIDSLEKDVEQDLNKIIDDKIKNIEEINDRLKLYAKILYHFLKIQKDVKTFSIPKEKSLSKLNEVEIQAKQHLNELYEIIVNELGKLNLNENEINILIILIDKGEIKISKDNLEEAIKVMKMLVERNISIKVKV</sequence>